<evidence type="ECO:0000256" key="2">
    <source>
        <dbReference type="ARBA" id="ARBA00023125"/>
    </source>
</evidence>
<dbReference type="InterPro" id="IPR000792">
    <property type="entry name" value="Tscrpt_reg_LuxR_C"/>
</dbReference>
<dbReference type="GO" id="GO:0006355">
    <property type="term" value="P:regulation of DNA-templated transcription"/>
    <property type="evidence" value="ECO:0007669"/>
    <property type="project" value="InterPro"/>
</dbReference>
<evidence type="ECO:0000313" key="7">
    <source>
        <dbReference type="Proteomes" id="UP000190848"/>
    </source>
</evidence>
<dbReference type="Proteomes" id="UP000190848">
    <property type="component" value="Chromosome"/>
</dbReference>
<dbReference type="Pfam" id="PF00072">
    <property type="entry name" value="Response_reg"/>
    <property type="match status" value="1"/>
</dbReference>
<proteinExistence type="predicted"/>
<dbReference type="SMART" id="SM00448">
    <property type="entry name" value="REC"/>
    <property type="match status" value="1"/>
</dbReference>
<dbReference type="AlphaFoldDB" id="A0AAU8UYA1"/>
<dbReference type="Gene3D" id="3.40.50.2300">
    <property type="match status" value="1"/>
</dbReference>
<dbReference type="InterPro" id="IPR058245">
    <property type="entry name" value="NreC/VraR/RcsB-like_REC"/>
</dbReference>
<feature type="modified residue" description="4-aspartylphosphate" evidence="3">
    <location>
        <position position="55"/>
    </location>
</feature>
<dbReference type="CDD" id="cd17535">
    <property type="entry name" value="REC_NarL-like"/>
    <property type="match status" value="1"/>
</dbReference>
<organism evidence="6 7">
    <name type="scientific">Elizabethkingia anophelis</name>
    <dbReference type="NCBI Taxonomy" id="1117645"/>
    <lineage>
        <taxon>Bacteria</taxon>
        <taxon>Pseudomonadati</taxon>
        <taxon>Bacteroidota</taxon>
        <taxon>Flavobacteriia</taxon>
        <taxon>Flavobacteriales</taxon>
        <taxon>Weeksellaceae</taxon>
        <taxon>Elizabethkingia</taxon>
    </lineage>
</organism>
<dbReference type="SUPFAM" id="SSF52172">
    <property type="entry name" value="CheY-like"/>
    <property type="match status" value="1"/>
</dbReference>
<dbReference type="GO" id="GO:0003677">
    <property type="term" value="F:DNA binding"/>
    <property type="evidence" value="ECO:0007669"/>
    <property type="project" value="UniProtKB-KW"/>
</dbReference>
<dbReference type="RefSeq" id="WP_078396576.1">
    <property type="nucleotide sequence ID" value="NZ_CP016374.1"/>
</dbReference>
<evidence type="ECO:0000256" key="3">
    <source>
        <dbReference type="PROSITE-ProRule" id="PRU00169"/>
    </source>
</evidence>
<dbReference type="PANTHER" id="PTHR43214:SF43">
    <property type="entry name" value="TWO-COMPONENT RESPONSE REGULATOR"/>
    <property type="match status" value="1"/>
</dbReference>
<dbReference type="Pfam" id="PF00196">
    <property type="entry name" value="GerE"/>
    <property type="match status" value="1"/>
</dbReference>
<dbReference type="PROSITE" id="PS50110">
    <property type="entry name" value="RESPONSE_REGULATORY"/>
    <property type="match status" value="1"/>
</dbReference>
<accession>A0AAU8UYA1</accession>
<dbReference type="GO" id="GO:0000160">
    <property type="term" value="P:phosphorelay signal transduction system"/>
    <property type="evidence" value="ECO:0007669"/>
    <property type="project" value="InterPro"/>
</dbReference>
<dbReference type="EMBL" id="CP016374">
    <property type="protein sequence ID" value="AQX02828.1"/>
    <property type="molecule type" value="Genomic_DNA"/>
</dbReference>
<reference evidence="6 7" key="1">
    <citation type="submission" date="2016-07" db="EMBL/GenBank/DDBJ databases">
        <title>Revisiting the taxonomy of the Elizabethkingia Genus using Whole-Genome Sequencing, Optical Mapping, and MALDI-TOF, along with proposal of three novel Elizabethkingia species: Elizabethkingia bruuniana sp. nov., Elizabethkingia ursingii sp. nov., and Elizabethkingia occulta sp. nov.</title>
        <authorList>
            <person name="Nicholson A.C."/>
        </authorList>
    </citation>
    <scope>NUCLEOTIDE SEQUENCE [LARGE SCALE GENOMIC DNA]</scope>
    <source>
        <strain evidence="6 7">F3201</strain>
    </source>
</reference>
<protein>
    <submittedName>
        <fullName evidence="6">DNA-binding response regulator</fullName>
    </submittedName>
</protein>
<dbReference type="PRINTS" id="PR00038">
    <property type="entry name" value="HTHLUXR"/>
</dbReference>
<feature type="domain" description="HTH luxR-type" evidence="4">
    <location>
        <begin position="140"/>
        <end position="205"/>
    </location>
</feature>
<dbReference type="PANTHER" id="PTHR43214">
    <property type="entry name" value="TWO-COMPONENT RESPONSE REGULATOR"/>
    <property type="match status" value="1"/>
</dbReference>
<keyword evidence="2 6" id="KW-0238">DNA-binding</keyword>
<evidence type="ECO:0000259" key="4">
    <source>
        <dbReference type="PROSITE" id="PS50043"/>
    </source>
</evidence>
<keyword evidence="1 3" id="KW-0597">Phosphoprotein</keyword>
<dbReference type="InterPro" id="IPR039420">
    <property type="entry name" value="WalR-like"/>
</dbReference>
<dbReference type="PROSITE" id="PS00622">
    <property type="entry name" value="HTH_LUXR_1"/>
    <property type="match status" value="1"/>
</dbReference>
<evidence type="ECO:0000313" key="6">
    <source>
        <dbReference type="EMBL" id="AQX02828.1"/>
    </source>
</evidence>
<sequence>MKHRIAIVDDHPLISEGINHLISKNTDLNVVGNFINGESFLQYIATNQVDLVLLDISLPDINGIDLCLKIKQSNPEIIVLPLSNHIEKSAVMKMLQNGANGYMLKNASAQELIDSIHRAIEGQIVFSKSIQEVIIKPDNTSFQLTNLTTREKEVLLLLAEGLTASRIAEKLFLSKFTVENHRKNIFQKMGVNNVAALIAEAAKTGLI</sequence>
<dbReference type="InterPro" id="IPR016032">
    <property type="entry name" value="Sig_transdc_resp-reg_C-effctor"/>
</dbReference>
<dbReference type="SMART" id="SM00421">
    <property type="entry name" value="HTH_LUXR"/>
    <property type="match status" value="1"/>
</dbReference>
<evidence type="ECO:0000256" key="1">
    <source>
        <dbReference type="ARBA" id="ARBA00022553"/>
    </source>
</evidence>
<dbReference type="CDD" id="cd06170">
    <property type="entry name" value="LuxR_C_like"/>
    <property type="match status" value="1"/>
</dbReference>
<evidence type="ECO:0000259" key="5">
    <source>
        <dbReference type="PROSITE" id="PS50110"/>
    </source>
</evidence>
<name>A0AAU8UYA1_9FLAO</name>
<dbReference type="InterPro" id="IPR011006">
    <property type="entry name" value="CheY-like_superfamily"/>
</dbReference>
<gene>
    <name evidence="6" type="ORF">BBD32_15855</name>
</gene>
<feature type="domain" description="Response regulatory" evidence="5">
    <location>
        <begin position="4"/>
        <end position="120"/>
    </location>
</feature>
<dbReference type="PROSITE" id="PS50043">
    <property type="entry name" value="HTH_LUXR_2"/>
    <property type="match status" value="1"/>
</dbReference>
<dbReference type="InterPro" id="IPR001789">
    <property type="entry name" value="Sig_transdc_resp-reg_receiver"/>
</dbReference>
<dbReference type="SUPFAM" id="SSF46894">
    <property type="entry name" value="C-terminal effector domain of the bipartite response regulators"/>
    <property type="match status" value="1"/>
</dbReference>